<proteinExistence type="predicted"/>
<organism evidence="1 2">
    <name type="scientific">Neptunomonas qingdaonensis</name>
    <dbReference type="NCBI Taxonomy" id="1045558"/>
    <lineage>
        <taxon>Bacteria</taxon>
        <taxon>Pseudomonadati</taxon>
        <taxon>Pseudomonadota</taxon>
        <taxon>Gammaproteobacteria</taxon>
        <taxon>Oceanospirillales</taxon>
        <taxon>Oceanospirillaceae</taxon>
        <taxon>Neptunomonas</taxon>
    </lineage>
</organism>
<dbReference type="AlphaFoldDB" id="A0A1I2NZU3"/>
<gene>
    <name evidence="1" type="ORF">SAMN05216175_103173</name>
</gene>
<dbReference type="STRING" id="1045558.SAMN05216175_103173"/>
<protein>
    <submittedName>
        <fullName evidence="1">Uncharacterized protein</fullName>
    </submittedName>
</protein>
<name>A0A1I2NZU3_9GAMM</name>
<dbReference type="RefSeq" id="WP_090725703.1">
    <property type="nucleotide sequence ID" value="NZ_FOOU01000003.1"/>
</dbReference>
<reference evidence="2" key="1">
    <citation type="submission" date="2016-10" db="EMBL/GenBank/DDBJ databases">
        <authorList>
            <person name="Varghese N."/>
            <person name="Submissions S."/>
        </authorList>
    </citation>
    <scope>NUCLEOTIDE SEQUENCE [LARGE SCALE GENOMIC DNA]</scope>
    <source>
        <strain evidence="2">CGMCC 1.10971</strain>
    </source>
</reference>
<dbReference type="EMBL" id="FOOU01000003">
    <property type="protein sequence ID" value="SFG08630.1"/>
    <property type="molecule type" value="Genomic_DNA"/>
</dbReference>
<evidence type="ECO:0000313" key="2">
    <source>
        <dbReference type="Proteomes" id="UP000198623"/>
    </source>
</evidence>
<dbReference type="Proteomes" id="UP000198623">
    <property type="component" value="Unassembled WGS sequence"/>
</dbReference>
<sequence>MSQTLSDILELVRKEYLQRMDASHFAQPFLTAEKLCHEKLYLDTDLLARIVSEDPTLLATRASDLIADPKERDNPAVGAIISSNIVMAALESLLALAVGNKWLDVDKDGHILVEEAELNPHRNYAVTADYSQSATATKNLSKKGASLLTKIFQAAESEFLELLDSEVHDAYQLALQVSGNYAIFSPEDIAPLIAENPLLLGLRPDEMVDEELFEGDPPAGIIISGHLTHILLDQLLELAEEKGALAQDGAGHIILPEGDDDNPIIH</sequence>
<keyword evidence="2" id="KW-1185">Reference proteome</keyword>
<accession>A0A1I2NZU3</accession>
<dbReference type="OrthoDB" id="6086927at2"/>
<evidence type="ECO:0000313" key="1">
    <source>
        <dbReference type="EMBL" id="SFG08630.1"/>
    </source>
</evidence>